<organism evidence="7 8">
    <name type="scientific">Alkalicella caledoniensis</name>
    <dbReference type="NCBI Taxonomy" id="2731377"/>
    <lineage>
        <taxon>Bacteria</taxon>
        <taxon>Bacillati</taxon>
        <taxon>Bacillota</taxon>
        <taxon>Clostridia</taxon>
        <taxon>Eubacteriales</taxon>
        <taxon>Proteinivoracaceae</taxon>
        <taxon>Alkalicella</taxon>
    </lineage>
</organism>
<dbReference type="GO" id="GO:0047804">
    <property type="term" value="F:cysteine-S-conjugate beta-lyase activity"/>
    <property type="evidence" value="ECO:0007669"/>
    <property type="project" value="UniProtKB-EC"/>
</dbReference>
<reference evidence="7 8" key="1">
    <citation type="submission" date="2020-07" db="EMBL/GenBank/DDBJ databases">
        <title>Alkalicella. sp. LB2 genome.</title>
        <authorList>
            <person name="Postec A."/>
            <person name="Quemeneur M."/>
        </authorList>
    </citation>
    <scope>NUCLEOTIDE SEQUENCE [LARGE SCALE GENOMIC DNA]</scope>
    <source>
        <strain evidence="7 8">LB2</strain>
    </source>
</reference>
<evidence type="ECO:0000313" key="8">
    <source>
        <dbReference type="Proteomes" id="UP000516160"/>
    </source>
</evidence>
<dbReference type="Gene3D" id="3.40.640.10">
    <property type="entry name" value="Type I PLP-dependent aspartate aminotransferase-like (Major domain)"/>
    <property type="match status" value="1"/>
</dbReference>
<evidence type="ECO:0000256" key="4">
    <source>
        <dbReference type="ARBA" id="ARBA00023239"/>
    </source>
</evidence>
<dbReference type="InterPro" id="IPR015422">
    <property type="entry name" value="PyrdxlP-dep_Trfase_small"/>
</dbReference>
<feature type="domain" description="Aminotransferase class I/classII large" evidence="6">
    <location>
        <begin position="39"/>
        <end position="375"/>
    </location>
</feature>
<dbReference type="Proteomes" id="UP000516160">
    <property type="component" value="Chromosome"/>
</dbReference>
<evidence type="ECO:0000259" key="6">
    <source>
        <dbReference type="Pfam" id="PF00155"/>
    </source>
</evidence>
<dbReference type="Gene3D" id="3.90.1150.10">
    <property type="entry name" value="Aspartate Aminotransferase, domain 1"/>
    <property type="match status" value="1"/>
</dbReference>
<proteinExistence type="inferred from homology"/>
<dbReference type="SUPFAM" id="SSF53383">
    <property type="entry name" value="PLP-dependent transferases"/>
    <property type="match status" value="1"/>
</dbReference>
<dbReference type="RefSeq" id="WP_213166229.1">
    <property type="nucleotide sequence ID" value="NZ_CP058559.1"/>
</dbReference>
<keyword evidence="8" id="KW-1185">Reference proteome</keyword>
<evidence type="ECO:0000313" key="7">
    <source>
        <dbReference type="EMBL" id="QNO15825.1"/>
    </source>
</evidence>
<dbReference type="GO" id="GO:0030170">
    <property type="term" value="F:pyridoxal phosphate binding"/>
    <property type="evidence" value="ECO:0007669"/>
    <property type="project" value="InterPro"/>
</dbReference>
<comment type="cofactor">
    <cofactor evidence="1">
        <name>pyridoxal 5'-phosphate</name>
        <dbReference type="ChEBI" id="CHEBI:597326"/>
    </cofactor>
</comment>
<dbReference type="KEGG" id="acae:HYG86_14145"/>
<protein>
    <recommendedName>
        <fullName evidence="2">cysteine-S-conjugate beta-lyase</fullName>
        <ecNumber evidence="2">4.4.1.13</ecNumber>
    </recommendedName>
</protein>
<dbReference type="AlphaFoldDB" id="A0A7G9WAW3"/>
<keyword evidence="4" id="KW-0456">Lyase</keyword>
<dbReference type="GO" id="GO:0008483">
    <property type="term" value="F:transaminase activity"/>
    <property type="evidence" value="ECO:0007669"/>
    <property type="project" value="UniProtKB-KW"/>
</dbReference>
<evidence type="ECO:0000256" key="5">
    <source>
        <dbReference type="ARBA" id="ARBA00037974"/>
    </source>
</evidence>
<dbReference type="InterPro" id="IPR015421">
    <property type="entry name" value="PyrdxlP-dep_Trfase_major"/>
</dbReference>
<dbReference type="InterPro" id="IPR051798">
    <property type="entry name" value="Class-II_PLP-Dep_Aminotrans"/>
</dbReference>
<dbReference type="InterPro" id="IPR004839">
    <property type="entry name" value="Aminotransferase_I/II_large"/>
</dbReference>
<dbReference type="EC" id="4.4.1.13" evidence="2"/>
<keyword evidence="7" id="KW-0032">Aminotransferase</keyword>
<evidence type="ECO:0000256" key="3">
    <source>
        <dbReference type="ARBA" id="ARBA00022898"/>
    </source>
</evidence>
<comment type="similarity">
    <text evidence="5">Belongs to the class-II pyridoxal-phosphate-dependent aminotransferase family. MalY/PatB cystathionine beta-lyase subfamily.</text>
</comment>
<gene>
    <name evidence="7" type="ORF">HYG86_14145</name>
</gene>
<dbReference type="PANTHER" id="PTHR43525">
    <property type="entry name" value="PROTEIN MALY"/>
    <property type="match status" value="1"/>
</dbReference>
<dbReference type="InterPro" id="IPR015424">
    <property type="entry name" value="PyrdxlP-dep_Trfase"/>
</dbReference>
<name>A0A7G9WAW3_ALKCA</name>
<sequence length="385" mass="43997">MNFDKVINRKGTYCTQWDYIEDRFGKGNSVLVPYSISDTDFQAPVEIINEIKKRADHGIFGYSRWDHDDYKNSIVNWYQERYNTRIKKDWVVYSPSVLYTISTLMELLAGENKKIMSHTPRYDGFSKIFAHYEVINIPLEETQKGIFKTDLSTIEQGFKSGIKVLVLCNPDNPTGKVWKKDELEELISLAKKYKGYIISDEVHMDITRREPTSVLKIDAQCCISVNSPTKTFNTPSLGGSYAVIPDTHIRGKYLKQMKEVHSVGSPPIFGVLSTITGYNECAYWVDDLNNYVRENCELVVNELDGYKGLEVYVPEATFLMWINFKKTNIKLSALKESLIKNGNVAIMSGDIYGDSYRLRLNVGCPRSKLEYGIKGIKKAVDSIKV</sequence>
<dbReference type="CDD" id="cd00609">
    <property type="entry name" value="AAT_like"/>
    <property type="match status" value="1"/>
</dbReference>
<accession>A0A7G9WAW3</accession>
<keyword evidence="7" id="KW-0808">Transferase</keyword>
<dbReference type="PANTHER" id="PTHR43525:SF1">
    <property type="entry name" value="PROTEIN MALY"/>
    <property type="match status" value="1"/>
</dbReference>
<dbReference type="EMBL" id="CP058559">
    <property type="protein sequence ID" value="QNO15825.1"/>
    <property type="molecule type" value="Genomic_DNA"/>
</dbReference>
<evidence type="ECO:0000256" key="2">
    <source>
        <dbReference type="ARBA" id="ARBA00012224"/>
    </source>
</evidence>
<keyword evidence="3" id="KW-0663">Pyridoxal phosphate</keyword>
<dbReference type="Pfam" id="PF00155">
    <property type="entry name" value="Aminotran_1_2"/>
    <property type="match status" value="1"/>
</dbReference>
<evidence type="ECO:0000256" key="1">
    <source>
        <dbReference type="ARBA" id="ARBA00001933"/>
    </source>
</evidence>